<dbReference type="NCBIfam" id="TIGR01352">
    <property type="entry name" value="tonB_Cterm"/>
    <property type="match status" value="1"/>
</dbReference>
<protein>
    <submittedName>
        <fullName evidence="7">Blar1 antirepressor protein</fullName>
    </submittedName>
</protein>
<dbReference type="InterPro" id="IPR006260">
    <property type="entry name" value="TonB/TolA_C"/>
</dbReference>
<dbReference type="GO" id="GO:0055085">
    <property type="term" value="P:transmembrane transport"/>
    <property type="evidence" value="ECO:0007669"/>
    <property type="project" value="InterPro"/>
</dbReference>
<dbReference type="PANTHER" id="PTHR34978">
    <property type="entry name" value="POSSIBLE SENSOR-TRANSDUCER PROTEIN BLAR"/>
    <property type="match status" value="1"/>
</dbReference>
<dbReference type="InterPro" id="IPR037682">
    <property type="entry name" value="TonB_C"/>
</dbReference>
<reference evidence="7 8" key="1">
    <citation type="submission" date="2015-07" db="EMBL/GenBank/DDBJ databases">
        <authorList>
            <person name="Noorani M."/>
        </authorList>
    </citation>
    <scope>NUCLEOTIDE SEQUENCE [LARGE SCALE GENOMIC DNA]</scope>
    <source>
        <strain evidence="7">LMG730</strain>
    </source>
</reference>
<organism evidence="7 8">
    <name type="scientific">Xanthomonas graminis pv. phlei</name>
    <dbReference type="NCBI Taxonomy" id="487906"/>
    <lineage>
        <taxon>Bacteria</taxon>
        <taxon>Pseudomonadati</taxon>
        <taxon>Pseudomonadota</taxon>
        <taxon>Gammaproteobacteria</taxon>
        <taxon>Lysobacterales</taxon>
        <taxon>Lysobacteraceae</taxon>
        <taxon>Xanthomonas</taxon>
        <taxon>Xanthomonas translucens group</taxon>
        <taxon>Xanthomonas graminis</taxon>
    </lineage>
</organism>
<evidence type="ECO:0000256" key="3">
    <source>
        <dbReference type="ARBA" id="ARBA00022989"/>
    </source>
</evidence>
<keyword evidence="2 5" id="KW-0812">Transmembrane</keyword>
<evidence type="ECO:0000256" key="1">
    <source>
        <dbReference type="ARBA" id="ARBA00004167"/>
    </source>
</evidence>
<dbReference type="Pfam" id="PF05569">
    <property type="entry name" value="Peptidase_M56"/>
    <property type="match status" value="1"/>
</dbReference>
<sequence length="511" mass="53911">MRVETFVAGLWATALSGSAAILLVLALRAPLRRAFGAGIAYAVWAVVPLAMLSVLLPADLRPALPPALALPQVLVGLPQGSTDAAGTMSMLGNPVALWIAALWLLGAATMAAALWRQQQRYRRSLGRLSPGADGVQYAQHALHGPLVLGAWRPLVVLPMDFARRYPAAQAQLVLAHERMHITRGDTRHNLLLAALRCAYWFNPLLHWAAARFRFDQELACDAAVLARHPASRRSYAEAMLQTQLDAIALPVGCHWQAAQTLRQRIGMLQRPAVSGWRRRAGIAVVAMATLCGGGAAWALQPLPASALASGGIVPALANAQTRDADALAGAALGSGAAPHGTTLPSSPAFAWAADAAATSAKRGTVPATPLAMAPPRYPRASLRNGASGKVLLLVNVDEAGSVSDVRLLGHGSGDAALDQAAVAAARQWRFVPAREHGRAVAGRLQIPVVFDSEMDPVQAPTGLAGAADYRWYLLKPDATDGGQRMCDLFTRDGQGPTQRMYCGVAVNTARR</sequence>
<dbReference type="InterPro" id="IPR008756">
    <property type="entry name" value="Peptidase_M56"/>
</dbReference>
<dbReference type="Pfam" id="PF03544">
    <property type="entry name" value="TonB_C"/>
    <property type="match status" value="1"/>
</dbReference>
<evidence type="ECO:0000259" key="6">
    <source>
        <dbReference type="PROSITE" id="PS52015"/>
    </source>
</evidence>
<evidence type="ECO:0000256" key="5">
    <source>
        <dbReference type="SAM" id="Phobius"/>
    </source>
</evidence>
<dbReference type="Proteomes" id="UP000045978">
    <property type="component" value="Unassembled WGS sequence"/>
</dbReference>
<feature type="transmembrane region" description="Helical" evidence="5">
    <location>
        <begin position="280"/>
        <end position="299"/>
    </location>
</feature>
<keyword evidence="4 5" id="KW-0472">Membrane</keyword>
<dbReference type="CDD" id="cd07341">
    <property type="entry name" value="M56_BlaR1_MecR1_like"/>
    <property type="match status" value="1"/>
</dbReference>
<dbReference type="EMBL" id="CXOJ01000082">
    <property type="protein sequence ID" value="CTP91586.1"/>
    <property type="molecule type" value="Genomic_DNA"/>
</dbReference>
<dbReference type="Gene3D" id="3.30.1150.10">
    <property type="match status" value="1"/>
</dbReference>
<feature type="transmembrane region" description="Helical" evidence="5">
    <location>
        <begin position="95"/>
        <end position="115"/>
    </location>
</feature>
<accession>A0A0K3A0I8</accession>
<feature type="transmembrane region" description="Helical" evidence="5">
    <location>
        <begin position="6"/>
        <end position="27"/>
    </location>
</feature>
<keyword evidence="3 5" id="KW-1133">Transmembrane helix</keyword>
<dbReference type="AlphaFoldDB" id="A0A0K3A0I8"/>
<comment type="subcellular location">
    <subcellularLocation>
        <location evidence="1">Membrane</location>
        <topology evidence="1">Single-pass membrane protein</topology>
    </subcellularLocation>
</comment>
<evidence type="ECO:0000256" key="4">
    <source>
        <dbReference type="ARBA" id="ARBA00023136"/>
    </source>
</evidence>
<proteinExistence type="predicted"/>
<dbReference type="PROSITE" id="PS52015">
    <property type="entry name" value="TONB_CTD"/>
    <property type="match status" value="1"/>
</dbReference>
<gene>
    <name evidence="7" type="primary">blaR1</name>
    <name evidence="7" type="ORF">XTPLMG730_3208</name>
</gene>
<evidence type="ECO:0000313" key="7">
    <source>
        <dbReference type="EMBL" id="CTP91586.1"/>
    </source>
</evidence>
<feature type="domain" description="TonB C-terminal" evidence="6">
    <location>
        <begin position="362"/>
        <end position="459"/>
    </location>
</feature>
<dbReference type="RefSeq" id="WP_053839117.1">
    <property type="nucleotide sequence ID" value="NZ_CP076251.1"/>
</dbReference>
<evidence type="ECO:0000256" key="2">
    <source>
        <dbReference type="ARBA" id="ARBA00022692"/>
    </source>
</evidence>
<dbReference type="InterPro" id="IPR052173">
    <property type="entry name" value="Beta-lactam_resp_regulator"/>
</dbReference>
<feature type="transmembrane region" description="Helical" evidence="5">
    <location>
        <begin position="34"/>
        <end position="56"/>
    </location>
</feature>
<evidence type="ECO:0000313" key="8">
    <source>
        <dbReference type="Proteomes" id="UP000045978"/>
    </source>
</evidence>
<dbReference type="GO" id="GO:0016020">
    <property type="term" value="C:membrane"/>
    <property type="evidence" value="ECO:0007669"/>
    <property type="project" value="UniProtKB-SubCell"/>
</dbReference>
<dbReference type="SUPFAM" id="SSF74653">
    <property type="entry name" value="TolA/TonB C-terminal domain"/>
    <property type="match status" value="1"/>
</dbReference>
<dbReference type="PANTHER" id="PTHR34978:SF3">
    <property type="entry name" value="SLR0241 PROTEIN"/>
    <property type="match status" value="1"/>
</dbReference>
<name>A0A0K3A0I8_9XANT</name>